<protein>
    <recommendedName>
        <fullName evidence="10">Maltose/maltodextrin transport system permease protein</fullName>
    </recommendedName>
</protein>
<dbReference type="SUPFAM" id="SSF160964">
    <property type="entry name" value="MalF N-terminal region-like"/>
    <property type="match status" value="1"/>
</dbReference>
<evidence type="ECO:0000256" key="3">
    <source>
        <dbReference type="ARBA" id="ARBA00022448"/>
    </source>
</evidence>
<keyword evidence="8 9" id="KW-0472">Membrane</keyword>
<feature type="transmembrane region" description="Helical" evidence="9">
    <location>
        <begin position="374"/>
        <end position="394"/>
    </location>
</feature>
<comment type="subcellular location">
    <subcellularLocation>
        <location evidence="1 9">Cell membrane</location>
        <topology evidence="1 9">Multi-pass membrane protein</topology>
    </subcellularLocation>
</comment>
<gene>
    <name evidence="12" type="ORF">KGQ19_10080</name>
</gene>
<dbReference type="Gene3D" id="1.10.3720.10">
    <property type="entry name" value="MetI-like"/>
    <property type="match status" value="1"/>
</dbReference>
<dbReference type="EMBL" id="JAAFYZ010000024">
    <property type="protein sequence ID" value="MBS2547221.1"/>
    <property type="molecule type" value="Genomic_DNA"/>
</dbReference>
<feature type="transmembrane region" description="Helical" evidence="9">
    <location>
        <begin position="322"/>
        <end position="345"/>
    </location>
</feature>
<comment type="similarity">
    <text evidence="2 10">Belongs to the binding-protein-dependent transport system permease family. MalFG subfamily.</text>
</comment>
<feature type="transmembrane region" description="Helical" evidence="9">
    <location>
        <begin position="65"/>
        <end position="84"/>
    </location>
</feature>
<evidence type="ECO:0000256" key="7">
    <source>
        <dbReference type="ARBA" id="ARBA00022989"/>
    </source>
</evidence>
<evidence type="ECO:0000256" key="9">
    <source>
        <dbReference type="RuleBase" id="RU363032"/>
    </source>
</evidence>
<evidence type="ECO:0000256" key="2">
    <source>
        <dbReference type="ARBA" id="ARBA00009047"/>
    </source>
</evidence>
<dbReference type="InterPro" id="IPR032550">
    <property type="entry name" value="TM_PBP2_N"/>
</dbReference>
<proteinExistence type="inferred from homology"/>
<keyword evidence="5 10" id="KW-0762">Sugar transport</keyword>
<dbReference type="SUPFAM" id="SSF161098">
    <property type="entry name" value="MetI-like"/>
    <property type="match status" value="1"/>
</dbReference>
<keyword evidence="4 10" id="KW-1003">Cell membrane</keyword>
<feature type="transmembrane region" description="Helical" evidence="9">
    <location>
        <begin position="286"/>
        <end position="310"/>
    </location>
</feature>
<feature type="transmembrane region" description="Helical" evidence="9">
    <location>
        <begin position="484"/>
        <end position="506"/>
    </location>
</feature>
<name>A0ABS5KMI0_9ACTN</name>
<comment type="function">
    <text evidence="10">Part of the ABC transporter complex MalEFGK involved in maltose/maltodextrin import. Probably responsible for the translocation of the substrate across the membrane.</text>
</comment>
<feature type="transmembrane region" description="Helical" evidence="9">
    <location>
        <begin position="12"/>
        <end position="34"/>
    </location>
</feature>
<feature type="transmembrane region" description="Helical" evidence="9">
    <location>
        <begin position="40"/>
        <end position="58"/>
    </location>
</feature>
<evidence type="ECO:0000313" key="13">
    <source>
        <dbReference type="Proteomes" id="UP000730482"/>
    </source>
</evidence>
<accession>A0ABS5KMI0</accession>
<keyword evidence="3 9" id="KW-0813">Transport</keyword>
<feature type="transmembrane region" description="Helical" evidence="9">
    <location>
        <begin position="415"/>
        <end position="438"/>
    </location>
</feature>
<dbReference type="RefSeq" id="WP_212008819.1">
    <property type="nucleotide sequence ID" value="NZ_JAAFYZ010000024.1"/>
</dbReference>
<evidence type="ECO:0000256" key="10">
    <source>
        <dbReference type="RuleBase" id="RU367050"/>
    </source>
</evidence>
<comment type="caution">
    <text evidence="12">The sequence shown here is derived from an EMBL/GenBank/DDBJ whole genome shotgun (WGS) entry which is preliminary data.</text>
</comment>
<sequence>MTVLPSERLARLSWPRVVFVGLVVLFAVLTIPTLVDKHSWTGVAVTVAGTAILAYVYLTPKRIAARFLVPGTILLLAFQVYPIGYTIDTAFTNYGDGHRLSQSQAVAQIEADSVMENPGAQRYELSVATKTADTSGAFVFFLTDPNGKVERGDAAGLTPVPDSEVTKDQFTGKVITAAGWHILTGIQVNGLGQRLASFAVPTGSGFIKSVGLSEAYVGQFTMKYDAAAHTMTDTRTGTVYKASDGEFKAADGSGKTLPIGWKVSVGFKNFTSVLTNATIRGPFLRVLVWTIAFAVLSVLSTFGLGLLLAVVMDHPRMRGRRLYSSLLLLPYAMPAFISTLVWASMYNKDFGLLNKLFGTHIDWLGSPWSARGSVLLTNLWLGFPYMFLVCAGLLQAVPQELKEVARVDGASPFRVFRSVTMPTVLIGAMPLLIASFGYNFNNFNVIRLLTDGAPYPSGSSTAGDTDILISYTYRLSFGGQGAQYGLASAISFLLFVLVGLISYAGFRQTRQLEEVYAR</sequence>
<evidence type="ECO:0000313" key="12">
    <source>
        <dbReference type="EMBL" id="MBS2547221.1"/>
    </source>
</evidence>
<dbReference type="InterPro" id="IPR035277">
    <property type="entry name" value="MalF_N"/>
</dbReference>
<organism evidence="12 13">
    <name type="scientific">Catenulispora pinistramenti</name>
    <dbReference type="NCBI Taxonomy" id="2705254"/>
    <lineage>
        <taxon>Bacteria</taxon>
        <taxon>Bacillati</taxon>
        <taxon>Actinomycetota</taxon>
        <taxon>Actinomycetes</taxon>
        <taxon>Catenulisporales</taxon>
        <taxon>Catenulisporaceae</taxon>
        <taxon>Catenulispora</taxon>
    </lineage>
</organism>
<feature type="domain" description="ABC transmembrane type-1" evidence="11">
    <location>
        <begin position="287"/>
        <end position="505"/>
    </location>
</feature>
<dbReference type="InterPro" id="IPR000515">
    <property type="entry name" value="MetI-like"/>
</dbReference>
<dbReference type="Gene3D" id="1.20.58.370">
    <property type="entry name" value="MalF N-terminal region-like"/>
    <property type="match status" value="1"/>
</dbReference>
<evidence type="ECO:0000256" key="4">
    <source>
        <dbReference type="ARBA" id="ARBA00022475"/>
    </source>
</evidence>
<evidence type="ECO:0000256" key="1">
    <source>
        <dbReference type="ARBA" id="ARBA00004651"/>
    </source>
</evidence>
<dbReference type="Proteomes" id="UP000730482">
    <property type="component" value="Unassembled WGS sequence"/>
</dbReference>
<evidence type="ECO:0000259" key="11">
    <source>
        <dbReference type="PROSITE" id="PS50928"/>
    </source>
</evidence>
<evidence type="ECO:0000256" key="5">
    <source>
        <dbReference type="ARBA" id="ARBA00022597"/>
    </source>
</evidence>
<dbReference type="PANTHER" id="PTHR47314:SF1">
    <property type="entry name" value="MALTOSE_MALTODEXTRIN TRANSPORT SYSTEM PERMEASE PROTEIN MALF"/>
    <property type="match status" value="1"/>
</dbReference>
<keyword evidence="7 9" id="KW-1133">Transmembrane helix</keyword>
<dbReference type="PROSITE" id="PS50928">
    <property type="entry name" value="ABC_TM1"/>
    <property type="match status" value="1"/>
</dbReference>
<dbReference type="Pfam" id="PF00528">
    <property type="entry name" value="BPD_transp_1"/>
    <property type="match status" value="1"/>
</dbReference>
<keyword evidence="13" id="KW-1185">Reference proteome</keyword>
<dbReference type="Pfam" id="PF16296">
    <property type="entry name" value="TM_PBP2_N"/>
    <property type="match status" value="1"/>
</dbReference>
<dbReference type="CDD" id="cd06261">
    <property type="entry name" value="TM_PBP2"/>
    <property type="match status" value="1"/>
</dbReference>
<dbReference type="Gene3D" id="3.10.650.10">
    <property type="entry name" value="MalF N-terminal region-like"/>
    <property type="match status" value="1"/>
</dbReference>
<keyword evidence="6 9" id="KW-0812">Transmembrane</keyword>
<reference evidence="12 13" key="1">
    <citation type="submission" date="2020-02" db="EMBL/GenBank/DDBJ databases">
        <title>Acidophilic actinobacteria isolated from forest soil.</title>
        <authorList>
            <person name="Golinska P."/>
        </authorList>
    </citation>
    <scope>NUCLEOTIDE SEQUENCE [LARGE SCALE GENOMIC DNA]</scope>
    <source>
        <strain evidence="12 13">NL8</strain>
    </source>
</reference>
<evidence type="ECO:0000256" key="6">
    <source>
        <dbReference type="ARBA" id="ARBA00022692"/>
    </source>
</evidence>
<dbReference type="InterPro" id="IPR035906">
    <property type="entry name" value="MetI-like_sf"/>
</dbReference>
<dbReference type="PANTHER" id="PTHR47314">
    <property type="entry name" value="MALTOSE/MALTODEXTRIN TRANSPORT SYSTEM PERMEASE PROTEIN MALF"/>
    <property type="match status" value="1"/>
</dbReference>
<evidence type="ECO:0000256" key="8">
    <source>
        <dbReference type="ARBA" id="ARBA00023136"/>
    </source>
</evidence>